<feature type="region of interest" description="Disordered" evidence="1">
    <location>
        <begin position="31"/>
        <end position="104"/>
    </location>
</feature>
<reference evidence="4" key="3">
    <citation type="submission" date="2018-08" db="UniProtKB">
        <authorList>
            <consortium name="EnsemblPlants"/>
        </authorList>
    </citation>
    <scope>IDENTIFICATION</scope>
    <source>
        <strain evidence="4">cv. Bd21</strain>
    </source>
</reference>
<sequence length="261" mass="27992">MAGGGDLKLHGLRVSPFVIRVRMALHMKGLSYDPTSTSSRTSTTRAGFSSPPTQWRGRCPCSSTTANQYSTSHPSCNISTRFGKPRGPPSFPRTLTSAPPLASGPPMLMTSCLLNTSTTRGPTAAARSGRSCSQPPRRRGHRRACPARSPTAAAELLLLAPDVRAPLPAVRPHGSHHRRAPSQRPGLAAGRRPHRLPDLFPRLAGDPRPHHHACAHGFYDLAGCAWPLPRQHGDAGDLHRELPQHPGTGRLAGARVLRPAQ</sequence>
<accession>A0A2K2D0F7</accession>
<keyword evidence="5" id="KW-1185">Reference proteome</keyword>
<dbReference type="Gramene" id="PNT67763">
    <property type="protein sequence ID" value="PNT67763"/>
    <property type="gene ID" value="BRADI_3g31865v3"/>
</dbReference>
<dbReference type="Proteomes" id="UP000008810">
    <property type="component" value="Chromosome 3"/>
</dbReference>
<dbReference type="Pfam" id="PF13417">
    <property type="entry name" value="GST_N_3"/>
    <property type="match status" value="1"/>
</dbReference>
<feature type="region of interest" description="Disordered" evidence="1">
    <location>
        <begin position="169"/>
        <end position="195"/>
    </location>
</feature>
<gene>
    <name evidence="3" type="ORF">BRADI_3g31865v3</name>
</gene>
<evidence type="ECO:0000256" key="1">
    <source>
        <dbReference type="SAM" id="MobiDB-lite"/>
    </source>
</evidence>
<feature type="domain" description="GST N-terminal" evidence="2">
    <location>
        <begin position="9"/>
        <end position="35"/>
    </location>
</feature>
<feature type="compositionally biased region" description="Polar residues" evidence="1">
    <location>
        <begin position="61"/>
        <end position="80"/>
    </location>
</feature>
<evidence type="ECO:0000313" key="5">
    <source>
        <dbReference type="Proteomes" id="UP000008810"/>
    </source>
</evidence>
<protein>
    <recommendedName>
        <fullName evidence="2">GST N-terminal domain-containing protein</fullName>
    </recommendedName>
</protein>
<feature type="region of interest" description="Disordered" evidence="1">
    <location>
        <begin position="118"/>
        <end position="148"/>
    </location>
</feature>
<evidence type="ECO:0000259" key="2">
    <source>
        <dbReference type="Pfam" id="PF13417"/>
    </source>
</evidence>
<name>A0A2K2D0F7_BRADI</name>
<dbReference type="InterPro" id="IPR004045">
    <property type="entry name" value="Glutathione_S-Trfase_N"/>
</dbReference>
<feature type="compositionally biased region" description="Basic residues" evidence="1">
    <location>
        <begin position="136"/>
        <end position="145"/>
    </location>
</feature>
<dbReference type="Gene3D" id="3.40.30.10">
    <property type="entry name" value="Glutaredoxin"/>
    <property type="match status" value="1"/>
</dbReference>
<dbReference type="InterPro" id="IPR036249">
    <property type="entry name" value="Thioredoxin-like_sf"/>
</dbReference>
<dbReference type="SUPFAM" id="SSF52833">
    <property type="entry name" value="Thioredoxin-like"/>
    <property type="match status" value="1"/>
</dbReference>
<reference evidence="3" key="2">
    <citation type="submission" date="2017-06" db="EMBL/GenBank/DDBJ databases">
        <title>WGS assembly of Brachypodium distachyon.</title>
        <authorList>
            <consortium name="The International Brachypodium Initiative"/>
            <person name="Lucas S."/>
            <person name="Harmon-Smith M."/>
            <person name="Lail K."/>
            <person name="Tice H."/>
            <person name="Grimwood J."/>
            <person name="Bruce D."/>
            <person name="Barry K."/>
            <person name="Shu S."/>
            <person name="Lindquist E."/>
            <person name="Wang M."/>
            <person name="Pitluck S."/>
            <person name="Vogel J.P."/>
            <person name="Garvin D.F."/>
            <person name="Mockler T.C."/>
            <person name="Schmutz J."/>
            <person name="Rokhsar D."/>
            <person name="Bevan M.W."/>
        </authorList>
    </citation>
    <scope>NUCLEOTIDE SEQUENCE</scope>
    <source>
        <strain evidence="3">Bd21</strain>
    </source>
</reference>
<evidence type="ECO:0000313" key="4">
    <source>
        <dbReference type="EnsemblPlants" id="PNT67763"/>
    </source>
</evidence>
<dbReference type="EnsemblPlants" id="PNT67763">
    <property type="protein sequence ID" value="PNT67763"/>
    <property type="gene ID" value="BRADI_3g31865v3"/>
</dbReference>
<organism evidence="3">
    <name type="scientific">Brachypodium distachyon</name>
    <name type="common">Purple false brome</name>
    <name type="synonym">Trachynia distachya</name>
    <dbReference type="NCBI Taxonomy" id="15368"/>
    <lineage>
        <taxon>Eukaryota</taxon>
        <taxon>Viridiplantae</taxon>
        <taxon>Streptophyta</taxon>
        <taxon>Embryophyta</taxon>
        <taxon>Tracheophyta</taxon>
        <taxon>Spermatophyta</taxon>
        <taxon>Magnoliopsida</taxon>
        <taxon>Liliopsida</taxon>
        <taxon>Poales</taxon>
        <taxon>Poaceae</taxon>
        <taxon>BOP clade</taxon>
        <taxon>Pooideae</taxon>
        <taxon>Stipodae</taxon>
        <taxon>Brachypodieae</taxon>
        <taxon>Brachypodium</taxon>
    </lineage>
</organism>
<dbReference type="OrthoDB" id="4951845at2759"/>
<feature type="compositionally biased region" description="Low complexity" evidence="1">
    <location>
        <begin position="35"/>
        <end position="45"/>
    </location>
</feature>
<dbReference type="EMBL" id="CM000882">
    <property type="protein sequence ID" value="PNT67763.1"/>
    <property type="molecule type" value="Genomic_DNA"/>
</dbReference>
<proteinExistence type="predicted"/>
<dbReference type="AlphaFoldDB" id="A0A2K2D0F7"/>
<evidence type="ECO:0000313" key="3">
    <source>
        <dbReference type="EMBL" id="PNT67763.1"/>
    </source>
</evidence>
<dbReference type="InParanoid" id="A0A2K2D0F7"/>
<reference evidence="3 4" key="1">
    <citation type="journal article" date="2010" name="Nature">
        <title>Genome sequencing and analysis of the model grass Brachypodium distachyon.</title>
        <authorList>
            <consortium name="International Brachypodium Initiative"/>
        </authorList>
    </citation>
    <scope>NUCLEOTIDE SEQUENCE [LARGE SCALE GENOMIC DNA]</scope>
    <source>
        <strain evidence="3 4">Bd21</strain>
    </source>
</reference>